<proteinExistence type="predicted"/>
<sequence length="84" mass="10091">MPRFESKKARQDLARPGLARLFQKNIPRILNKPNYLKHQTHEKETKTKKKENYTKSTIKNYEQDHIKTVKRKTRTNKDPRAKTT</sequence>
<feature type="compositionally biased region" description="Basic and acidic residues" evidence="1">
    <location>
        <begin position="75"/>
        <end position="84"/>
    </location>
</feature>
<reference evidence="2 3" key="1">
    <citation type="submission" date="2021-06" db="EMBL/GenBank/DDBJ databases">
        <authorList>
            <person name="Kallberg Y."/>
            <person name="Tangrot J."/>
            <person name="Rosling A."/>
        </authorList>
    </citation>
    <scope>NUCLEOTIDE SEQUENCE [LARGE SCALE GENOMIC DNA]</scope>
    <source>
        <strain evidence="2 3">120-4 pot B 10/14</strain>
    </source>
</reference>
<gene>
    <name evidence="2" type="ORF">GMARGA_LOCUS11361</name>
</gene>
<protein>
    <submittedName>
        <fullName evidence="2">34177_t:CDS:1</fullName>
    </submittedName>
</protein>
<dbReference type="Proteomes" id="UP000789901">
    <property type="component" value="Unassembled WGS sequence"/>
</dbReference>
<evidence type="ECO:0000256" key="1">
    <source>
        <dbReference type="SAM" id="MobiDB-lite"/>
    </source>
</evidence>
<evidence type="ECO:0000313" key="2">
    <source>
        <dbReference type="EMBL" id="CAG8688608.1"/>
    </source>
</evidence>
<feature type="compositionally biased region" description="Basic and acidic residues" evidence="1">
    <location>
        <begin position="39"/>
        <end position="53"/>
    </location>
</feature>
<dbReference type="EMBL" id="CAJVQB010006639">
    <property type="protein sequence ID" value="CAG8688608.1"/>
    <property type="molecule type" value="Genomic_DNA"/>
</dbReference>
<keyword evidence="3" id="KW-1185">Reference proteome</keyword>
<accession>A0ABN7UW12</accession>
<organism evidence="2 3">
    <name type="scientific">Gigaspora margarita</name>
    <dbReference type="NCBI Taxonomy" id="4874"/>
    <lineage>
        <taxon>Eukaryota</taxon>
        <taxon>Fungi</taxon>
        <taxon>Fungi incertae sedis</taxon>
        <taxon>Mucoromycota</taxon>
        <taxon>Glomeromycotina</taxon>
        <taxon>Glomeromycetes</taxon>
        <taxon>Diversisporales</taxon>
        <taxon>Gigasporaceae</taxon>
        <taxon>Gigaspora</taxon>
    </lineage>
</organism>
<feature type="region of interest" description="Disordered" evidence="1">
    <location>
        <begin position="30"/>
        <end position="84"/>
    </location>
</feature>
<evidence type="ECO:0000313" key="3">
    <source>
        <dbReference type="Proteomes" id="UP000789901"/>
    </source>
</evidence>
<name>A0ABN7UW12_GIGMA</name>
<comment type="caution">
    <text evidence="2">The sequence shown here is derived from an EMBL/GenBank/DDBJ whole genome shotgun (WGS) entry which is preliminary data.</text>
</comment>